<feature type="region of interest" description="Disordered" evidence="1">
    <location>
        <begin position="28"/>
        <end position="60"/>
    </location>
</feature>
<name>A0A4Z2JDT3_9TELE</name>
<reference evidence="2 3" key="1">
    <citation type="submission" date="2019-03" db="EMBL/GenBank/DDBJ databases">
        <title>First draft genome of Liparis tanakae, snailfish: a comprehensive survey of snailfish specific genes.</title>
        <authorList>
            <person name="Kim W."/>
            <person name="Song I."/>
            <person name="Jeong J.-H."/>
            <person name="Kim D."/>
            <person name="Kim S."/>
            <person name="Ryu S."/>
            <person name="Song J.Y."/>
            <person name="Lee S.K."/>
        </authorList>
    </citation>
    <scope>NUCLEOTIDE SEQUENCE [LARGE SCALE GENOMIC DNA]</scope>
    <source>
        <tissue evidence="2">Muscle</tissue>
    </source>
</reference>
<proteinExistence type="predicted"/>
<organism evidence="2 3">
    <name type="scientific">Liparis tanakae</name>
    <name type="common">Tanaka's snailfish</name>
    <dbReference type="NCBI Taxonomy" id="230148"/>
    <lineage>
        <taxon>Eukaryota</taxon>
        <taxon>Metazoa</taxon>
        <taxon>Chordata</taxon>
        <taxon>Craniata</taxon>
        <taxon>Vertebrata</taxon>
        <taxon>Euteleostomi</taxon>
        <taxon>Actinopterygii</taxon>
        <taxon>Neopterygii</taxon>
        <taxon>Teleostei</taxon>
        <taxon>Neoteleostei</taxon>
        <taxon>Acanthomorphata</taxon>
        <taxon>Eupercaria</taxon>
        <taxon>Perciformes</taxon>
        <taxon>Cottioidei</taxon>
        <taxon>Cottales</taxon>
        <taxon>Liparidae</taxon>
        <taxon>Liparis</taxon>
    </lineage>
</organism>
<feature type="compositionally biased region" description="Low complexity" evidence="1">
    <location>
        <begin position="35"/>
        <end position="50"/>
    </location>
</feature>
<dbReference type="EMBL" id="SRLO01000007">
    <property type="protein sequence ID" value="TNN88004.1"/>
    <property type="molecule type" value="Genomic_DNA"/>
</dbReference>
<protein>
    <submittedName>
        <fullName evidence="2">Uncharacterized protein</fullName>
    </submittedName>
</protein>
<evidence type="ECO:0000313" key="3">
    <source>
        <dbReference type="Proteomes" id="UP000314294"/>
    </source>
</evidence>
<evidence type="ECO:0000313" key="2">
    <source>
        <dbReference type="EMBL" id="TNN88004.1"/>
    </source>
</evidence>
<sequence length="190" mass="20565">MIRALTNTPDRLRNKPFHLFLEVQKALADRQTDESTPSTSVSSSSVSDPDPGLGPQGLLSTNGPCHYLRLQSGMWKRGKEVLVEATVDSQDAGGHRGDGEMWDVRSTGGCPGYERFPGKPVETPGRSVIRDVVQHMTKMTGTVVFSIWTLQGLEVYMASPLILSQAPTPLSLSSNTGGIIPSDVGPTFRR</sequence>
<comment type="caution">
    <text evidence="2">The sequence shown here is derived from an EMBL/GenBank/DDBJ whole genome shotgun (WGS) entry which is preliminary data.</text>
</comment>
<dbReference type="Proteomes" id="UP000314294">
    <property type="component" value="Unassembled WGS sequence"/>
</dbReference>
<gene>
    <name evidence="2" type="ORF">EYF80_001585</name>
</gene>
<dbReference type="AlphaFoldDB" id="A0A4Z2JDT3"/>
<accession>A0A4Z2JDT3</accession>
<keyword evidence="3" id="KW-1185">Reference proteome</keyword>
<evidence type="ECO:0000256" key="1">
    <source>
        <dbReference type="SAM" id="MobiDB-lite"/>
    </source>
</evidence>